<dbReference type="FunFam" id="3.40.50.920:FF:000003">
    <property type="entry name" value="Transketolase"/>
    <property type="match status" value="1"/>
</dbReference>
<feature type="binding site" evidence="16">
    <location>
        <position position="152"/>
    </location>
    <ligand>
        <name>thiamine diphosphate</name>
        <dbReference type="ChEBI" id="CHEBI:58937"/>
    </ligand>
</feature>
<dbReference type="CDD" id="cd02012">
    <property type="entry name" value="TPP_TK"/>
    <property type="match status" value="1"/>
</dbReference>
<sequence>MDRAMANAIRMLSLDAIENASDGHPGAPLGCSEIATVLFTRHLKFNPADPTWIDRDRFILSNGHGSMLLYSLLYLSGYEAIGIEQIKRFRTLGSICHGHPEYAVEHGIEVTTGPLGQGFANGVGMAIAEEYLRQMLGSDLLDHFTYVIAGDGCLMEGVAQEALALAGHLRLGKLVVLWDDNSMTDDGSTDLSTSEDIRTRFRAAGWQVLDANGHDFESVDVAIAHAKSDPRPSLIACATVIGRGFPRLEGKRGAHGGRVFKEDTQAARERLGWTSPPFVVPSEVLNGWRSLVSARNTERYDTWKSRVSELAPERRALLERLADRKMPADWQAPLRQYKKSALSLPAQPSILSSGEAVATLFDVFPELLSGAPDLEGPTCHKRDLQAFTAIERGGRFVHYGVREHAMGSIMNGMAAHGGIMPIGATYLAFSDYLRPAIRMAALMGLPVVFINSHDSIGIGQNGPTHQPVEFLASLRAIPNILVLRPADAVEVAECWEMALSRRHGPSSFILSRQALRPVRTTHSNESLSARGGYVLSEAAGGARRVTLLATGSEVAVALDAKGLLEKLNIPTAVVSMPCWEAFEQQQESYRRSVLGEDVLRVGVEAAVRLGWERYIGDDGIFVGMSGFGASGPGEELFRHFGITAENIVTKILQRLESGKQS</sequence>
<protein>
    <recommendedName>
        <fullName evidence="6 13">Transketolase</fullName>
        <ecNumber evidence="6 13">2.2.1.1</ecNumber>
    </recommendedName>
</protein>
<evidence type="ECO:0000256" key="7">
    <source>
        <dbReference type="ARBA" id="ARBA00022679"/>
    </source>
</evidence>
<keyword evidence="8 17" id="KW-0479">Metal-binding</keyword>
<keyword evidence="9" id="KW-0106">Calcium</keyword>
<evidence type="ECO:0000256" key="17">
    <source>
        <dbReference type="PIRSR" id="PIRSR605478-4"/>
    </source>
</evidence>
<dbReference type="PANTHER" id="PTHR43522">
    <property type="entry name" value="TRANSKETOLASE"/>
    <property type="match status" value="1"/>
</dbReference>
<keyword evidence="10 17" id="KW-0460">Magnesium</keyword>
<feature type="binding site" evidence="15">
    <location>
        <position position="465"/>
    </location>
    <ligand>
        <name>substrate</name>
    </ligand>
</feature>
<comment type="cofactor">
    <cofactor evidence="1">
        <name>Ca(2+)</name>
        <dbReference type="ChEBI" id="CHEBI:29108"/>
    </cofactor>
</comment>
<dbReference type="InterPro" id="IPR020826">
    <property type="entry name" value="Transketolase_BS"/>
</dbReference>
<dbReference type="Gene3D" id="3.40.50.970">
    <property type="match status" value="2"/>
</dbReference>
<evidence type="ECO:0000256" key="15">
    <source>
        <dbReference type="PIRSR" id="PIRSR605478-2"/>
    </source>
</evidence>
<feature type="binding site" evidence="15">
    <location>
        <position position="255"/>
    </location>
    <ligand>
        <name>substrate</name>
    </ligand>
</feature>
<evidence type="ECO:0000256" key="16">
    <source>
        <dbReference type="PIRSR" id="PIRSR605478-3"/>
    </source>
</evidence>
<dbReference type="EC" id="2.2.1.1" evidence="6 13"/>
<comment type="cofactor">
    <cofactor evidence="2">
        <name>Mn(2+)</name>
        <dbReference type="ChEBI" id="CHEBI:29035"/>
    </cofactor>
</comment>
<reference evidence="20 21" key="1">
    <citation type="submission" date="2015-04" db="EMBL/GenBank/DDBJ databases">
        <title>Comparative genomics of rhizobia nodulating Arachis hypogaea in China.</title>
        <authorList>
            <person name="Li Y."/>
        </authorList>
    </citation>
    <scope>NUCLEOTIDE SEQUENCE [LARGE SCALE GENOMIC DNA]</scope>
    <source>
        <strain evidence="20 21">CCBAU 51787</strain>
    </source>
</reference>
<comment type="similarity">
    <text evidence="4">Belongs to the transketolase family.</text>
</comment>
<evidence type="ECO:0000256" key="14">
    <source>
        <dbReference type="PIRSR" id="PIRSR605478-1"/>
    </source>
</evidence>
<dbReference type="FunFam" id="3.40.50.970:FF:000004">
    <property type="entry name" value="Transketolase"/>
    <property type="match status" value="1"/>
</dbReference>
<evidence type="ECO:0000256" key="1">
    <source>
        <dbReference type="ARBA" id="ARBA00001913"/>
    </source>
</evidence>
<name>A0A4Q0SNT7_9BRAD</name>
<feature type="binding site" evidence="17">
    <location>
        <position position="181"/>
    </location>
    <ligand>
        <name>Mg(2+)</name>
        <dbReference type="ChEBI" id="CHEBI:18420"/>
    </ligand>
</feature>
<dbReference type="GO" id="GO:0004802">
    <property type="term" value="F:transketolase activity"/>
    <property type="evidence" value="ECO:0007669"/>
    <property type="project" value="UniProtKB-UniRule"/>
</dbReference>
<dbReference type="GO" id="GO:0006098">
    <property type="term" value="P:pentose-phosphate shunt"/>
    <property type="evidence" value="ECO:0007669"/>
    <property type="project" value="TreeGrafter"/>
</dbReference>
<dbReference type="GO" id="GO:0046872">
    <property type="term" value="F:metal ion binding"/>
    <property type="evidence" value="ECO:0007669"/>
    <property type="project" value="UniProtKB-KW"/>
</dbReference>
<dbReference type="InterPro" id="IPR009014">
    <property type="entry name" value="Transketo_C/PFOR_II"/>
</dbReference>
<evidence type="ECO:0000313" key="20">
    <source>
        <dbReference type="EMBL" id="RXH41503.1"/>
    </source>
</evidence>
<dbReference type="InterPro" id="IPR029061">
    <property type="entry name" value="THDP-binding"/>
</dbReference>
<gene>
    <name evidence="20" type="ORF">XH94_07815</name>
</gene>
<feature type="site" description="Important for catalytic activity" evidence="18">
    <location>
        <position position="255"/>
    </location>
</feature>
<accession>A0A4Q0SNT7</accession>
<dbReference type="Pfam" id="PF22613">
    <property type="entry name" value="Transketolase_C_1"/>
    <property type="match status" value="1"/>
</dbReference>
<feature type="binding site" evidence="15">
    <location>
        <position position="24"/>
    </location>
    <ligand>
        <name>substrate</name>
    </ligand>
</feature>
<evidence type="ECO:0000256" key="8">
    <source>
        <dbReference type="ARBA" id="ARBA00022723"/>
    </source>
</evidence>
<keyword evidence="11 16" id="KW-0786">Thiamine pyrophosphate</keyword>
<dbReference type="InterPro" id="IPR005478">
    <property type="entry name" value="Transketolase_bac-like"/>
</dbReference>
<evidence type="ECO:0000256" key="12">
    <source>
        <dbReference type="ARBA" id="ARBA00049473"/>
    </source>
</evidence>
<evidence type="ECO:0000256" key="2">
    <source>
        <dbReference type="ARBA" id="ARBA00001936"/>
    </source>
</evidence>
<dbReference type="AlphaFoldDB" id="A0A4Q0SNT7"/>
<organism evidence="20 21">
    <name type="scientific">Bradyrhizobium zhanjiangense</name>
    <dbReference type="NCBI Taxonomy" id="1325107"/>
    <lineage>
        <taxon>Bacteria</taxon>
        <taxon>Pseudomonadati</taxon>
        <taxon>Pseudomonadota</taxon>
        <taxon>Alphaproteobacteria</taxon>
        <taxon>Hyphomicrobiales</taxon>
        <taxon>Nitrobacteraceae</taxon>
        <taxon>Bradyrhizobium</taxon>
    </lineage>
</organism>
<feature type="binding site" evidence="16">
    <location>
        <position position="181"/>
    </location>
    <ligand>
        <name>thiamine diphosphate</name>
        <dbReference type="ChEBI" id="CHEBI:58937"/>
    </ligand>
</feature>
<evidence type="ECO:0000256" key="3">
    <source>
        <dbReference type="ARBA" id="ARBA00001941"/>
    </source>
</evidence>
<dbReference type="InterPro" id="IPR005475">
    <property type="entry name" value="Transketolase-like_Pyr-bd"/>
</dbReference>
<dbReference type="SUPFAM" id="SSF52518">
    <property type="entry name" value="Thiamin diphosphate-binding fold (THDP-binding)"/>
    <property type="match status" value="2"/>
</dbReference>
<comment type="cofactor">
    <cofactor evidence="3">
        <name>Co(2+)</name>
        <dbReference type="ChEBI" id="CHEBI:48828"/>
    </cofactor>
</comment>
<feature type="binding site" evidence="16">
    <location>
        <position position="64"/>
    </location>
    <ligand>
        <name>thiamine diphosphate</name>
        <dbReference type="ChEBI" id="CHEBI:58937"/>
    </ligand>
</feature>
<dbReference type="GO" id="GO:0005829">
    <property type="term" value="C:cytosol"/>
    <property type="evidence" value="ECO:0007669"/>
    <property type="project" value="TreeGrafter"/>
</dbReference>
<dbReference type="Gene3D" id="3.40.50.920">
    <property type="match status" value="1"/>
</dbReference>
<evidence type="ECO:0000256" key="9">
    <source>
        <dbReference type="ARBA" id="ARBA00022837"/>
    </source>
</evidence>
<comment type="caution">
    <text evidence="20">The sequence shown here is derived from an EMBL/GenBank/DDBJ whole genome shotgun (WGS) entry which is preliminary data.</text>
</comment>
<feature type="binding site" evidence="16">
    <location>
        <begin position="113"/>
        <end position="115"/>
    </location>
    <ligand>
        <name>thiamine diphosphate</name>
        <dbReference type="ChEBI" id="CHEBI:58937"/>
    </ligand>
</feature>
<dbReference type="Proteomes" id="UP000290565">
    <property type="component" value="Unassembled WGS sequence"/>
</dbReference>
<dbReference type="Pfam" id="PF00456">
    <property type="entry name" value="Transketolase_N"/>
    <property type="match status" value="1"/>
</dbReference>
<proteinExistence type="inferred from homology"/>
<evidence type="ECO:0000259" key="19">
    <source>
        <dbReference type="SMART" id="SM00861"/>
    </source>
</evidence>
<feature type="binding site" evidence="16">
    <location>
        <position position="429"/>
    </location>
    <ligand>
        <name>thiamine diphosphate</name>
        <dbReference type="ChEBI" id="CHEBI:58937"/>
    </ligand>
</feature>
<evidence type="ECO:0000313" key="21">
    <source>
        <dbReference type="Proteomes" id="UP000290565"/>
    </source>
</evidence>
<dbReference type="CDD" id="cd07033">
    <property type="entry name" value="TPP_PYR_DXS_TK_like"/>
    <property type="match status" value="1"/>
</dbReference>
<evidence type="ECO:0000256" key="10">
    <source>
        <dbReference type="ARBA" id="ARBA00022842"/>
    </source>
</evidence>
<evidence type="ECO:0000256" key="6">
    <source>
        <dbReference type="ARBA" id="ARBA00013152"/>
    </source>
</evidence>
<dbReference type="Pfam" id="PF02779">
    <property type="entry name" value="Transket_pyr"/>
    <property type="match status" value="1"/>
</dbReference>
<evidence type="ECO:0000256" key="13">
    <source>
        <dbReference type="NCBIfam" id="TIGR00232"/>
    </source>
</evidence>
<dbReference type="SUPFAM" id="SSF52922">
    <property type="entry name" value="TK C-terminal domain-like"/>
    <property type="match status" value="1"/>
</dbReference>
<feature type="binding site" evidence="17">
    <location>
        <position position="151"/>
    </location>
    <ligand>
        <name>Mg(2+)</name>
        <dbReference type="ChEBI" id="CHEBI:18420"/>
    </ligand>
</feature>
<feature type="site" description="Important for catalytic activity" evidence="18">
    <location>
        <position position="24"/>
    </location>
</feature>
<feature type="binding site" evidence="16">
    <location>
        <position position="255"/>
    </location>
    <ligand>
        <name>thiamine diphosphate</name>
        <dbReference type="ChEBI" id="CHEBI:58937"/>
    </ligand>
</feature>
<feature type="active site" description="Proton donor" evidence="14">
    <location>
        <position position="403"/>
    </location>
</feature>
<dbReference type="InterPro" id="IPR033247">
    <property type="entry name" value="Transketolase_fam"/>
</dbReference>
<dbReference type="InterPro" id="IPR005474">
    <property type="entry name" value="Transketolase_N"/>
</dbReference>
<dbReference type="EMBL" id="LBJM01000016">
    <property type="protein sequence ID" value="RXH41503.1"/>
    <property type="molecule type" value="Genomic_DNA"/>
</dbReference>
<evidence type="ECO:0000256" key="11">
    <source>
        <dbReference type="ARBA" id="ARBA00023052"/>
    </source>
</evidence>
<dbReference type="FunFam" id="3.40.50.970:FF:000045">
    <property type="entry name" value="Transketolase"/>
    <property type="match status" value="1"/>
</dbReference>
<feature type="binding site" evidence="15">
    <location>
        <position position="453"/>
    </location>
    <ligand>
        <name>substrate</name>
    </ligand>
</feature>
<dbReference type="SMART" id="SM00861">
    <property type="entry name" value="Transket_pyr"/>
    <property type="match status" value="1"/>
</dbReference>
<evidence type="ECO:0000256" key="4">
    <source>
        <dbReference type="ARBA" id="ARBA00007131"/>
    </source>
</evidence>
<feature type="domain" description="Transketolase-like pyrimidine-binding" evidence="19">
    <location>
        <begin position="347"/>
        <end position="518"/>
    </location>
</feature>
<keyword evidence="7 20" id="KW-0808">Transferase</keyword>
<comment type="subunit">
    <text evidence="5">Homodimer.</text>
</comment>
<dbReference type="NCBIfam" id="TIGR00232">
    <property type="entry name" value="tktlase_bact"/>
    <property type="match status" value="1"/>
</dbReference>
<feature type="binding site" evidence="15">
    <location>
        <position position="512"/>
    </location>
    <ligand>
        <name>substrate</name>
    </ligand>
</feature>
<dbReference type="PROSITE" id="PS00802">
    <property type="entry name" value="TRANSKETOLASE_2"/>
    <property type="match status" value="1"/>
</dbReference>
<evidence type="ECO:0000256" key="18">
    <source>
        <dbReference type="PIRSR" id="PIRSR605478-5"/>
    </source>
</evidence>
<dbReference type="InterPro" id="IPR055152">
    <property type="entry name" value="Transketolase-like_C_2"/>
</dbReference>
<comment type="cofactor">
    <cofactor evidence="17">
        <name>Mg(2+)</name>
        <dbReference type="ChEBI" id="CHEBI:18420"/>
    </cofactor>
    <text evidence="17">Binds 1 Mg(2+) ion per subunit. Can also utilize other divalent metal cations, such as Ca(2+), Mn(2+) and Co(2+).</text>
</comment>
<dbReference type="PANTHER" id="PTHR43522:SF2">
    <property type="entry name" value="TRANSKETOLASE 1-RELATED"/>
    <property type="match status" value="1"/>
</dbReference>
<comment type="catalytic activity">
    <reaction evidence="12">
        <text>D-sedoheptulose 7-phosphate + D-glyceraldehyde 3-phosphate = aldehydo-D-ribose 5-phosphate + D-xylulose 5-phosphate</text>
        <dbReference type="Rhea" id="RHEA:10508"/>
        <dbReference type="ChEBI" id="CHEBI:57483"/>
        <dbReference type="ChEBI" id="CHEBI:57737"/>
        <dbReference type="ChEBI" id="CHEBI:58273"/>
        <dbReference type="ChEBI" id="CHEBI:59776"/>
        <dbReference type="EC" id="2.2.1.1"/>
    </reaction>
</comment>
<comment type="cofactor">
    <cofactor evidence="16">
        <name>thiamine diphosphate</name>
        <dbReference type="ChEBI" id="CHEBI:58937"/>
    </cofactor>
    <text evidence="16">Binds 1 thiamine pyrophosphate per subunit. During the reaction, the substrate forms a covalent intermediate with the cofactor.</text>
</comment>
<evidence type="ECO:0000256" key="5">
    <source>
        <dbReference type="ARBA" id="ARBA00011738"/>
    </source>
</evidence>